<keyword evidence="5 8" id="KW-0328">Glycosyltransferase</keyword>
<evidence type="ECO:0000313" key="11">
    <source>
        <dbReference type="EMBL" id="MBK0393511.1"/>
    </source>
</evidence>
<dbReference type="Pfam" id="PF00534">
    <property type="entry name" value="Glycos_transf_1"/>
    <property type="match status" value="1"/>
</dbReference>
<evidence type="ECO:0000256" key="6">
    <source>
        <dbReference type="ARBA" id="ARBA00022679"/>
    </source>
</evidence>
<dbReference type="EC" id="2.4.1.21" evidence="8"/>
<evidence type="ECO:0000256" key="7">
    <source>
        <dbReference type="ARBA" id="ARBA00023056"/>
    </source>
</evidence>
<protein>
    <recommendedName>
        <fullName evidence="8">Glycogen synthase</fullName>
        <ecNumber evidence="8">2.4.1.21</ecNumber>
    </recommendedName>
    <alternativeName>
        <fullName evidence="8">Starch [bacterial glycogen] synthase</fullName>
    </alternativeName>
</protein>
<dbReference type="AlphaFoldDB" id="A0A934Q233"/>
<feature type="domain" description="Starch synthase catalytic" evidence="10">
    <location>
        <begin position="2"/>
        <end position="241"/>
    </location>
</feature>
<dbReference type="CDD" id="cd03791">
    <property type="entry name" value="GT5_Glycogen_synthase_DULL1-like"/>
    <property type="match status" value="1"/>
</dbReference>
<evidence type="ECO:0000256" key="4">
    <source>
        <dbReference type="ARBA" id="ARBA00010281"/>
    </source>
</evidence>
<dbReference type="RefSeq" id="WP_200788476.1">
    <property type="nucleotide sequence ID" value="NZ_JAEDAO010000001.1"/>
</dbReference>
<gene>
    <name evidence="8 11" type="primary">glgA</name>
    <name evidence="11" type="ORF">I8E28_13000</name>
</gene>
<organism evidence="11 12">
    <name type="scientific">Ramlibacter algicola</name>
    <dbReference type="NCBI Taxonomy" id="2795217"/>
    <lineage>
        <taxon>Bacteria</taxon>
        <taxon>Pseudomonadati</taxon>
        <taxon>Pseudomonadota</taxon>
        <taxon>Betaproteobacteria</taxon>
        <taxon>Burkholderiales</taxon>
        <taxon>Comamonadaceae</taxon>
        <taxon>Ramlibacter</taxon>
    </lineage>
</organism>
<dbReference type="EMBL" id="JAEDAO010000001">
    <property type="protein sequence ID" value="MBK0393511.1"/>
    <property type="molecule type" value="Genomic_DNA"/>
</dbReference>
<dbReference type="SUPFAM" id="SSF53756">
    <property type="entry name" value="UDP-Glycosyltransferase/glycogen phosphorylase"/>
    <property type="match status" value="1"/>
</dbReference>
<feature type="domain" description="Glycosyl transferase family 1" evidence="9">
    <location>
        <begin position="300"/>
        <end position="442"/>
    </location>
</feature>
<evidence type="ECO:0000256" key="2">
    <source>
        <dbReference type="ARBA" id="ARBA00002764"/>
    </source>
</evidence>
<evidence type="ECO:0000313" key="12">
    <source>
        <dbReference type="Proteomes" id="UP000617041"/>
    </source>
</evidence>
<dbReference type="Gene3D" id="3.40.50.2000">
    <property type="entry name" value="Glycogen Phosphorylase B"/>
    <property type="match status" value="2"/>
</dbReference>
<dbReference type="PANTHER" id="PTHR45825">
    <property type="entry name" value="GRANULE-BOUND STARCH SYNTHASE 1, CHLOROPLASTIC/AMYLOPLASTIC"/>
    <property type="match status" value="1"/>
</dbReference>
<dbReference type="NCBIfam" id="TIGR02095">
    <property type="entry name" value="glgA"/>
    <property type="match status" value="1"/>
</dbReference>
<dbReference type="Proteomes" id="UP000617041">
    <property type="component" value="Unassembled WGS sequence"/>
</dbReference>
<evidence type="ECO:0000256" key="3">
    <source>
        <dbReference type="ARBA" id="ARBA00004964"/>
    </source>
</evidence>
<comment type="similarity">
    <text evidence="4 8">Belongs to the glycosyltransferase 1 family. Bacterial/plant glycogen synthase subfamily.</text>
</comment>
<comment type="pathway">
    <text evidence="3 8">Glycan biosynthesis; glycogen biosynthesis.</text>
</comment>
<keyword evidence="12" id="KW-1185">Reference proteome</keyword>
<dbReference type="InterPro" id="IPR001296">
    <property type="entry name" value="Glyco_trans_1"/>
</dbReference>
<evidence type="ECO:0000256" key="5">
    <source>
        <dbReference type="ARBA" id="ARBA00022676"/>
    </source>
</evidence>
<proteinExistence type="inferred from homology"/>
<feature type="binding site" evidence="8">
    <location>
        <position position="15"/>
    </location>
    <ligand>
        <name>ADP-alpha-D-glucose</name>
        <dbReference type="ChEBI" id="CHEBI:57498"/>
    </ligand>
</feature>
<evidence type="ECO:0000259" key="9">
    <source>
        <dbReference type="Pfam" id="PF00534"/>
    </source>
</evidence>
<dbReference type="PANTHER" id="PTHR45825:SF11">
    <property type="entry name" value="ALPHA AMYLASE DOMAIN-CONTAINING PROTEIN"/>
    <property type="match status" value="1"/>
</dbReference>
<comment type="function">
    <text evidence="2 8">Synthesizes alpha-1,4-glucan chains using ADP-glucose.</text>
</comment>
<keyword evidence="6 8" id="KW-0808">Transferase</keyword>
<dbReference type="GO" id="GO:0009011">
    <property type="term" value="F:alpha-1,4-glucan glucosyltransferase (ADP-glucose donor) activity"/>
    <property type="evidence" value="ECO:0007669"/>
    <property type="project" value="UniProtKB-UniRule"/>
</dbReference>
<evidence type="ECO:0000256" key="1">
    <source>
        <dbReference type="ARBA" id="ARBA00001478"/>
    </source>
</evidence>
<comment type="catalytic activity">
    <reaction evidence="1 8">
        <text>[(1-&gt;4)-alpha-D-glucosyl](n) + ADP-alpha-D-glucose = [(1-&gt;4)-alpha-D-glucosyl](n+1) + ADP + H(+)</text>
        <dbReference type="Rhea" id="RHEA:18189"/>
        <dbReference type="Rhea" id="RHEA-COMP:9584"/>
        <dbReference type="Rhea" id="RHEA-COMP:9587"/>
        <dbReference type="ChEBI" id="CHEBI:15378"/>
        <dbReference type="ChEBI" id="CHEBI:15444"/>
        <dbReference type="ChEBI" id="CHEBI:57498"/>
        <dbReference type="ChEBI" id="CHEBI:456216"/>
        <dbReference type="EC" id="2.4.1.21"/>
    </reaction>
</comment>
<dbReference type="GO" id="GO:0005978">
    <property type="term" value="P:glycogen biosynthetic process"/>
    <property type="evidence" value="ECO:0007669"/>
    <property type="project" value="UniProtKB-UniRule"/>
</dbReference>
<dbReference type="HAMAP" id="MF_00484">
    <property type="entry name" value="Glycogen_synth"/>
    <property type="match status" value="1"/>
</dbReference>
<evidence type="ECO:0000259" key="10">
    <source>
        <dbReference type="Pfam" id="PF08323"/>
    </source>
</evidence>
<accession>A0A934Q233</accession>
<dbReference type="NCBIfam" id="NF001899">
    <property type="entry name" value="PRK00654.1-2"/>
    <property type="match status" value="1"/>
</dbReference>
<name>A0A934Q233_9BURK</name>
<dbReference type="GO" id="GO:0004373">
    <property type="term" value="F:alpha-1,4-glucan glucosyltransferase (UDP-glucose donor) activity"/>
    <property type="evidence" value="ECO:0007669"/>
    <property type="project" value="InterPro"/>
</dbReference>
<keyword evidence="7 8" id="KW-0320">Glycogen biosynthesis</keyword>
<comment type="caution">
    <text evidence="11">The sequence shown here is derived from an EMBL/GenBank/DDBJ whole genome shotgun (WGS) entry which is preliminary data.</text>
</comment>
<evidence type="ECO:0000256" key="8">
    <source>
        <dbReference type="HAMAP-Rule" id="MF_00484"/>
    </source>
</evidence>
<reference evidence="11" key="1">
    <citation type="submission" date="2020-12" db="EMBL/GenBank/DDBJ databases">
        <title>Ramlibacter sp. nov., isolated from a freshwater alga, Cryptomonas.</title>
        <authorList>
            <person name="Kim H.M."/>
            <person name="Jeon C.O."/>
        </authorList>
    </citation>
    <scope>NUCLEOTIDE SEQUENCE</scope>
    <source>
        <strain evidence="11">CrO1</strain>
    </source>
</reference>
<dbReference type="InterPro" id="IPR013534">
    <property type="entry name" value="Starch_synth_cat_dom"/>
</dbReference>
<sequence length="485" mass="51662">MKILFATPECAPYVKTGGLGDVSGALPAALAALGHDVRVLLPAYRGMRVSGAVGDTVDIAASGSWPAAQLLPVQLESGVTMLLLACPGLYQREGGPYVDANGADYHDNVLRFGVLSRVAAMLGGPASPLADWRADVVHGNDWPCGLAPLYLAQARVTGSRTAASVTTIHNMAFQGVVPMDNADLLGIPALWRGIEGVEFWGQLSMLKAGLQYADAITTVSPTYAREIQTPEFGCGLDGVLRARADRLTGILNGIDTHAWNPAHDPLLLHAYTPGDFAGKAKNKAALQKQLGLKVDPRAMLFGIVSRLTPQKGVDLVLQHLDTILAEGAQLAVLGSGEAGLQHALSEAAAKRRGQMHVTLGFNEQLAHRIEAGVDCFLMPSRFEPCGLNQMYSQAYGTPPLVANTGGLADSVLDATQDEQQGTGFVMRTQDPSGFADALQRARAAFREPARWRRIADNGMRRRFGWEDSARKYLEVYGAAIARAGC</sequence>
<dbReference type="InterPro" id="IPR011835">
    <property type="entry name" value="GS/SS"/>
</dbReference>
<dbReference type="Pfam" id="PF08323">
    <property type="entry name" value="Glyco_transf_5"/>
    <property type="match status" value="1"/>
</dbReference>